<evidence type="ECO:0000313" key="4">
    <source>
        <dbReference type="Proteomes" id="UP000199482"/>
    </source>
</evidence>
<dbReference type="Gene3D" id="1.25.40.10">
    <property type="entry name" value="Tetratricopeptide repeat domain"/>
    <property type="match status" value="1"/>
</dbReference>
<organism evidence="3 4">
    <name type="scientific">Agromyces flavus</name>
    <dbReference type="NCBI Taxonomy" id="589382"/>
    <lineage>
        <taxon>Bacteria</taxon>
        <taxon>Bacillati</taxon>
        <taxon>Actinomycetota</taxon>
        <taxon>Actinomycetes</taxon>
        <taxon>Micrococcales</taxon>
        <taxon>Microbacteriaceae</taxon>
        <taxon>Agromyces</taxon>
    </lineage>
</organism>
<sequence>MSSLLVGRDTGDGVAPAIERAPSVCLLDGPYVMDDERRLPVPEGSERLLVFVALRNGHAVSRRKVAGTLWPSVPDDRAAGNLRTALWRLRCSGIEILEADRHTLWLRFGTRIDVAAVEQWAGRLVDGTAGPDDVSLRRFHPAAIELLPGWYDDWVVFERERLRQRLLHALEALSRRLADEGRFGEAVEAAMTAIDIDPLRESAQRSLILVHLCEGNLAEARRAYLQYARRLRAELGVAPSAQLIGLVRPWIH</sequence>
<evidence type="ECO:0000313" key="3">
    <source>
        <dbReference type="EMBL" id="SDS93385.1"/>
    </source>
</evidence>
<dbReference type="Pfam" id="PF03704">
    <property type="entry name" value="BTAD"/>
    <property type="match status" value="1"/>
</dbReference>
<proteinExistence type="predicted"/>
<dbReference type="Gene3D" id="1.10.10.10">
    <property type="entry name" value="Winged helix-like DNA-binding domain superfamily/Winged helix DNA-binding domain"/>
    <property type="match status" value="1"/>
</dbReference>
<keyword evidence="3" id="KW-0238">DNA-binding</keyword>
<evidence type="ECO:0000313" key="5">
    <source>
        <dbReference type="Proteomes" id="UP000893823"/>
    </source>
</evidence>
<dbReference type="Proteomes" id="UP000893823">
    <property type="component" value="Unassembled WGS sequence"/>
</dbReference>
<accession>A0A1H1W8L1</accession>
<dbReference type="AlphaFoldDB" id="A0A1H1W8L1"/>
<protein>
    <submittedName>
        <fullName evidence="2">DNA-binding SARP family transcriptional activator</fullName>
    </submittedName>
    <submittedName>
        <fullName evidence="3">DNA-binding transcriptional activator of the SARP family</fullName>
    </submittedName>
</protein>
<reference evidence="4" key="1">
    <citation type="submission" date="2016-10" db="EMBL/GenBank/DDBJ databases">
        <authorList>
            <person name="Varghese N."/>
            <person name="Submissions S."/>
        </authorList>
    </citation>
    <scope>NUCLEOTIDE SEQUENCE [LARGE SCALE GENOMIC DNA]</scope>
    <source>
        <strain evidence="4">CPCC 202695</strain>
    </source>
</reference>
<dbReference type="InterPro" id="IPR011990">
    <property type="entry name" value="TPR-like_helical_dom_sf"/>
</dbReference>
<gene>
    <name evidence="2" type="ORF">BCL57_000252</name>
    <name evidence="3" type="ORF">SAMN04489721_2181</name>
</gene>
<reference evidence="3" key="2">
    <citation type="submission" date="2016-10" db="EMBL/GenBank/DDBJ databases">
        <authorList>
            <person name="de Groot N.N."/>
        </authorList>
    </citation>
    <scope>NUCLEOTIDE SEQUENCE [LARGE SCALE GENOMIC DNA]</scope>
    <source>
        <strain evidence="3">CPCC 202695</strain>
    </source>
</reference>
<keyword evidence="5" id="KW-1185">Reference proteome</keyword>
<reference evidence="2" key="3">
    <citation type="submission" date="2022-06" db="EMBL/GenBank/DDBJ databases">
        <title>Genomic Encyclopedia of Type Strains, Phase III (KMG-III): the genomes of soil and plant-associated and newly described type strains.</title>
        <authorList>
            <person name="Whitman W."/>
        </authorList>
    </citation>
    <scope>NUCLEOTIDE SEQUENCE</scope>
    <source>
        <strain evidence="2">CPCC 202695</strain>
    </source>
</reference>
<dbReference type="EMBL" id="SODL02000001">
    <property type="protein sequence ID" value="MCP2366110.1"/>
    <property type="molecule type" value="Genomic_DNA"/>
</dbReference>
<evidence type="ECO:0000313" key="2">
    <source>
        <dbReference type="EMBL" id="MCP2366110.1"/>
    </source>
</evidence>
<dbReference type="InterPro" id="IPR036388">
    <property type="entry name" value="WH-like_DNA-bd_sf"/>
</dbReference>
<dbReference type="RefSeq" id="WP_092672127.1">
    <property type="nucleotide sequence ID" value="NZ_BMDN01000001.1"/>
</dbReference>
<evidence type="ECO:0000259" key="1">
    <source>
        <dbReference type="SMART" id="SM01043"/>
    </source>
</evidence>
<dbReference type="STRING" id="589382.SAMN04489721_2181"/>
<dbReference type="SMART" id="SM01043">
    <property type="entry name" value="BTAD"/>
    <property type="match status" value="1"/>
</dbReference>
<dbReference type="PANTHER" id="PTHR35807">
    <property type="entry name" value="TRANSCRIPTIONAL REGULATOR REDD-RELATED"/>
    <property type="match status" value="1"/>
</dbReference>
<dbReference type="InterPro" id="IPR051677">
    <property type="entry name" value="AfsR-DnrI-RedD_regulator"/>
</dbReference>
<dbReference type="SUPFAM" id="SSF48452">
    <property type="entry name" value="TPR-like"/>
    <property type="match status" value="1"/>
</dbReference>
<name>A0A1H1W8L1_9MICO</name>
<feature type="domain" description="Bacterial transcriptional activator" evidence="1">
    <location>
        <begin position="112"/>
        <end position="251"/>
    </location>
</feature>
<dbReference type="GO" id="GO:0003677">
    <property type="term" value="F:DNA binding"/>
    <property type="evidence" value="ECO:0007669"/>
    <property type="project" value="UniProtKB-KW"/>
</dbReference>
<dbReference type="EMBL" id="LT629755">
    <property type="protein sequence ID" value="SDS93385.1"/>
    <property type="molecule type" value="Genomic_DNA"/>
</dbReference>
<dbReference type="OrthoDB" id="5509004at2"/>
<dbReference type="Proteomes" id="UP000199482">
    <property type="component" value="Chromosome I"/>
</dbReference>
<dbReference type="InterPro" id="IPR005158">
    <property type="entry name" value="BTAD"/>
</dbReference>